<comment type="caution">
    <text evidence="2">The sequence shown here is derived from an EMBL/GenBank/DDBJ whole genome shotgun (WGS) entry which is preliminary data.</text>
</comment>
<evidence type="ECO:0000259" key="1">
    <source>
        <dbReference type="Pfam" id="PF15072"/>
    </source>
</evidence>
<dbReference type="STRING" id="1661398.A0A482W6W3"/>
<dbReference type="PANTHER" id="PTHR14523">
    <property type="entry name" value="UNCHARACTERIZED PROTEIN C17ORF53 HOMOLOG"/>
    <property type="match status" value="1"/>
</dbReference>
<reference evidence="2 3" key="1">
    <citation type="submission" date="2017-03" db="EMBL/GenBank/DDBJ databases">
        <title>Genome of the blue death feigning beetle - Asbolus verrucosus.</title>
        <authorList>
            <person name="Rider S.D."/>
        </authorList>
    </citation>
    <scope>NUCLEOTIDE SEQUENCE [LARGE SCALE GENOMIC DNA]</scope>
    <source>
        <strain evidence="2">Butters</strain>
        <tissue evidence="2">Head and leg muscle</tissue>
    </source>
</reference>
<dbReference type="GO" id="GO:0000725">
    <property type="term" value="P:recombinational repair"/>
    <property type="evidence" value="ECO:0007669"/>
    <property type="project" value="InterPro"/>
</dbReference>
<dbReference type="OrthoDB" id="21443at2759"/>
<gene>
    <name evidence="2" type="ORF">BDFB_010303</name>
</gene>
<dbReference type="PANTHER" id="PTHR14523:SF1">
    <property type="entry name" value="HOMOLOGOUS RECOMBINATION OB-FOLD PROTEIN"/>
    <property type="match status" value="1"/>
</dbReference>
<evidence type="ECO:0000313" key="2">
    <source>
        <dbReference type="EMBL" id="RZC40931.1"/>
    </source>
</evidence>
<proteinExistence type="predicted"/>
<dbReference type="Pfam" id="PF15072">
    <property type="entry name" value="HROB"/>
    <property type="match status" value="1"/>
</dbReference>
<protein>
    <submittedName>
        <fullName evidence="2">DUF4539 and/or tRNA anti-codon domain containing protein</fullName>
    </submittedName>
</protein>
<dbReference type="Proteomes" id="UP000292052">
    <property type="component" value="Unassembled WGS sequence"/>
</dbReference>
<organism evidence="2 3">
    <name type="scientific">Asbolus verrucosus</name>
    <name type="common">Desert ironclad beetle</name>
    <dbReference type="NCBI Taxonomy" id="1661398"/>
    <lineage>
        <taxon>Eukaryota</taxon>
        <taxon>Metazoa</taxon>
        <taxon>Ecdysozoa</taxon>
        <taxon>Arthropoda</taxon>
        <taxon>Hexapoda</taxon>
        <taxon>Insecta</taxon>
        <taxon>Pterygota</taxon>
        <taxon>Neoptera</taxon>
        <taxon>Endopterygota</taxon>
        <taxon>Coleoptera</taxon>
        <taxon>Polyphaga</taxon>
        <taxon>Cucujiformia</taxon>
        <taxon>Tenebrionidae</taxon>
        <taxon>Pimeliinae</taxon>
        <taxon>Asbolus</taxon>
    </lineage>
</organism>
<evidence type="ECO:0000313" key="3">
    <source>
        <dbReference type="Proteomes" id="UP000292052"/>
    </source>
</evidence>
<dbReference type="InterPro" id="IPR012340">
    <property type="entry name" value="NA-bd_OB-fold"/>
</dbReference>
<keyword evidence="3" id="KW-1185">Reference proteome</keyword>
<dbReference type="EMBL" id="QDEB01021673">
    <property type="protein sequence ID" value="RZC40931.1"/>
    <property type="molecule type" value="Genomic_DNA"/>
</dbReference>
<dbReference type="AlphaFoldDB" id="A0A482W6W3"/>
<sequence length="309" mass="34815">MFENNADFDFDDDLSLNAASVKRPGDSAPDEVVKKPKINLPKNVVKRKFPGPAGILPENFSLTVSKSDSKNSNDEMPCSQMSLTVFQNGPWFEMSRDYDKLLEKFNIKWIKTSAGLNKLRNQKAPFLGAIIQNIECLDGKNPIVNVILKDTTGEIQGTIIHNLYEEYSSSLQVGSVIVLKHFGVLTTHNNHYLTITLKNLVTIYTKSKDGDEESEVRVIKVQQIGDVDCDAVPKEKPQKKTTGNIFEDDLALPDNFDDYFLEDKQRKFNFKKKIVISSSQVSVSTSEEDSEIWQNALEGVDADSFFEDF</sequence>
<dbReference type="InterPro" id="IPR028045">
    <property type="entry name" value="HROB"/>
</dbReference>
<feature type="domain" description="Homologous recombination OB-fold protein OB-fold" evidence="1">
    <location>
        <begin position="122"/>
        <end position="206"/>
    </location>
</feature>
<dbReference type="Gene3D" id="2.40.50.140">
    <property type="entry name" value="Nucleic acid-binding proteins"/>
    <property type="match status" value="1"/>
</dbReference>
<name>A0A482W6W3_ASBVE</name>
<accession>A0A482W6W3</accession>
<dbReference type="InterPro" id="IPR058570">
    <property type="entry name" value="HROB_OB"/>
</dbReference>